<sequence>MVDQELLNAISDMFDMKLDAKLDAWLGTRFDDIDTKFETVGKRLDAIGRRLDGMDARFDAIGRRLDEMDARFDAIEKRQDRMELRLEKVESDVSALRLGQLEIHKELKRVSARVEDAYNLALEAWGKSTENRNLLEASI</sequence>
<evidence type="ECO:0000313" key="3">
    <source>
        <dbReference type="Proteomes" id="UP000886858"/>
    </source>
</evidence>
<reference evidence="2" key="2">
    <citation type="submission" date="2021-04" db="EMBL/GenBank/DDBJ databases">
        <authorList>
            <person name="Gilroy R."/>
        </authorList>
    </citation>
    <scope>NUCLEOTIDE SEQUENCE</scope>
    <source>
        <strain evidence="2">CHK179-7159</strain>
    </source>
</reference>
<gene>
    <name evidence="2" type="ORF">H9717_03800</name>
</gene>
<dbReference type="EMBL" id="DWYY01000045">
    <property type="protein sequence ID" value="HJA92230.1"/>
    <property type="molecule type" value="Genomic_DNA"/>
</dbReference>
<organism evidence="2 3">
    <name type="scientific">Candidatus Eisenbergiella merdipullorum</name>
    <dbReference type="NCBI Taxonomy" id="2838553"/>
    <lineage>
        <taxon>Bacteria</taxon>
        <taxon>Bacillati</taxon>
        <taxon>Bacillota</taxon>
        <taxon>Clostridia</taxon>
        <taxon>Lachnospirales</taxon>
        <taxon>Lachnospiraceae</taxon>
        <taxon>Eisenbergiella</taxon>
    </lineage>
</organism>
<evidence type="ECO:0000256" key="1">
    <source>
        <dbReference type="SAM" id="Coils"/>
    </source>
</evidence>
<comment type="caution">
    <text evidence="2">The sequence shown here is derived from an EMBL/GenBank/DDBJ whole genome shotgun (WGS) entry which is preliminary data.</text>
</comment>
<dbReference type="Proteomes" id="UP000886858">
    <property type="component" value="Unassembled WGS sequence"/>
</dbReference>
<dbReference type="Gene3D" id="1.20.1260.80">
    <property type="match status" value="1"/>
</dbReference>
<feature type="coiled-coil region" evidence="1">
    <location>
        <begin position="65"/>
        <end position="92"/>
    </location>
</feature>
<protein>
    <submittedName>
        <fullName evidence="2">Uncharacterized protein</fullName>
    </submittedName>
</protein>
<name>A0A9D2I4K1_9FIRM</name>
<reference evidence="2" key="1">
    <citation type="journal article" date="2021" name="PeerJ">
        <title>Extensive microbial diversity within the chicken gut microbiome revealed by metagenomics and culture.</title>
        <authorList>
            <person name="Gilroy R."/>
            <person name="Ravi A."/>
            <person name="Getino M."/>
            <person name="Pursley I."/>
            <person name="Horton D.L."/>
            <person name="Alikhan N.F."/>
            <person name="Baker D."/>
            <person name="Gharbi K."/>
            <person name="Hall N."/>
            <person name="Watson M."/>
            <person name="Adriaenssens E.M."/>
            <person name="Foster-Nyarko E."/>
            <person name="Jarju S."/>
            <person name="Secka A."/>
            <person name="Antonio M."/>
            <person name="Oren A."/>
            <person name="Chaudhuri R.R."/>
            <person name="La Ragione R."/>
            <person name="Hildebrand F."/>
            <person name="Pallen M.J."/>
        </authorList>
    </citation>
    <scope>NUCLEOTIDE SEQUENCE</scope>
    <source>
        <strain evidence="2">CHK179-7159</strain>
    </source>
</reference>
<keyword evidence="1" id="KW-0175">Coiled coil</keyword>
<proteinExistence type="predicted"/>
<dbReference type="SUPFAM" id="SSF57997">
    <property type="entry name" value="Tropomyosin"/>
    <property type="match status" value="1"/>
</dbReference>
<evidence type="ECO:0000313" key="2">
    <source>
        <dbReference type="EMBL" id="HJA92230.1"/>
    </source>
</evidence>
<dbReference type="AlphaFoldDB" id="A0A9D2I4K1"/>
<accession>A0A9D2I4K1</accession>